<dbReference type="SUPFAM" id="SSF103025">
    <property type="entry name" value="Folate-binding domain"/>
    <property type="match status" value="1"/>
</dbReference>
<dbReference type="InterPro" id="IPR028896">
    <property type="entry name" value="GcvT/YgfZ/DmdA"/>
</dbReference>
<name>A0ABP9KPC9_9SPHN</name>
<dbReference type="PANTHER" id="PTHR43757">
    <property type="entry name" value="AMINOMETHYLTRANSFERASE"/>
    <property type="match status" value="1"/>
</dbReference>
<organism evidence="2 3">
    <name type="scientific">Erythrobacter westpacificensis</name>
    <dbReference type="NCBI Taxonomy" id="1055231"/>
    <lineage>
        <taxon>Bacteria</taxon>
        <taxon>Pseudomonadati</taxon>
        <taxon>Pseudomonadota</taxon>
        <taxon>Alphaproteobacteria</taxon>
        <taxon>Sphingomonadales</taxon>
        <taxon>Erythrobacteraceae</taxon>
        <taxon>Erythrobacter/Porphyrobacter group</taxon>
        <taxon>Erythrobacter</taxon>
    </lineage>
</organism>
<feature type="domain" description="GCVT N-terminal" evidence="1">
    <location>
        <begin position="3"/>
        <end position="194"/>
    </location>
</feature>
<evidence type="ECO:0000313" key="3">
    <source>
        <dbReference type="Proteomes" id="UP001500518"/>
    </source>
</evidence>
<keyword evidence="3" id="KW-1185">Reference proteome</keyword>
<accession>A0ABP9KPC9</accession>
<reference evidence="3" key="1">
    <citation type="journal article" date="2019" name="Int. J. Syst. Evol. Microbiol.">
        <title>The Global Catalogue of Microorganisms (GCM) 10K type strain sequencing project: providing services to taxonomists for standard genome sequencing and annotation.</title>
        <authorList>
            <consortium name="The Broad Institute Genomics Platform"/>
            <consortium name="The Broad Institute Genome Sequencing Center for Infectious Disease"/>
            <person name="Wu L."/>
            <person name="Ma J."/>
        </authorList>
    </citation>
    <scope>NUCLEOTIDE SEQUENCE [LARGE SCALE GENOMIC DNA]</scope>
    <source>
        <strain evidence="3">JCM 18014</strain>
    </source>
</reference>
<sequence>MPELFLRGPDALELLKKIGINRFTGFKPGMAKQLVGCAPSGHVIGDCILYYLEDDTFELVSGMTLLDWVEYLAESGSFDVSLRRDNATPNNPDGRTRFRFGVDGPAAWQVFREAVDGDAPDIPFFRAVEVTVAGCKVLALRHGMAGHKGVELSGDFAEGETVRARLLKVGAEHGLHAGGRLAYFSSSLESGWIPYPLPAIYTHPEMRGFREWLKAKSWEGSTHIAGSFDSDDIEDYYATVWDLGYERLVDDERDFVGSREIRRMATGAPRRKVSFEWDDEDVARIYRSLFSSDVRYKQLSLPLVSYGFPQCDRVETPEGELVGLSSYAGYSRNEGKVISLGSVDREFAEPGTKLRLIWGEPDGGRGKKRVEQHIQTSINVIVAPGTYSAQVRSLKRASLRKSA</sequence>
<proteinExistence type="predicted"/>
<dbReference type="InterPro" id="IPR027266">
    <property type="entry name" value="TrmE/GcvT-like"/>
</dbReference>
<evidence type="ECO:0000313" key="2">
    <source>
        <dbReference type="EMBL" id="GAA5063121.1"/>
    </source>
</evidence>
<dbReference type="Pfam" id="PF01571">
    <property type="entry name" value="GCV_T"/>
    <property type="match status" value="1"/>
</dbReference>
<protein>
    <submittedName>
        <fullName evidence="2">Aminomethyltransferase family protein</fullName>
    </submittedName>
</protein>
<dbReference type="EMBL" id="BAABHV010000028">
    <property type="protein sequence ID" value="GAA5063121.1"/>
    <property type="molecule type" value="Genomic_DNA"/>
</dbReference>
<comment type="caution">
    <text evidence="2">The sequence shown here is derived from an EMBL/GenBank/DDBJ whole genome shotgun (WGS) entry which is preliminary data.</text>
</comment>
<dbReference type="PANTHER" id="PTHR43757:SF2">
    <property type="entry name" value="AMINOMETHYLTRANSFERASE, MITOCHONDRIAL"/>
    <property type="match status" value="1"/>
</dbReference>
<dbReference type="InterPro" id="IPR006222">
    <property type="entry name" value="GCVT_N"/>
</dbReference>
<dbReference type="Proteomes" id="UP001500518">
    <property type="component" value="Unassembled WGS sequence"/>
</dbReference>
<gene>
    <name evidence="2" type="ORF">GCM10023208_34020</name>
</gene>
<evidence type="ECO:0000259" key="1">
    <source>
        <dbReference type="Pfam" id="PF01571"/>
    </source>
</evidence>
<dbReference type="PIRSF" id="PIRSF006487">
    <property type="entry name" value="GcvT"/>
    <property type="match status" value="1"/>
</dbReference>
<dbReference type="Gene3D" id="3.30.1360.120">
    <property type="entry name" value="Probable tRNA modification gtpase trme, domain 1"/>
    <property type="match status" value="1"/>
</dbReference>